<dbReference type="AlphaFoldDB" id="I2BBP3"/>
<name>I2BBP3_SHIBC</name>
<protein>
    <submittedName>
        <fullName evidence="3">Putative extracellular solute-binding protein YbaE</fullName>
    </submittedName>
</protein>
<dbReference type="InterPro" id="IPR000914">
    <property type="entry name" value="SBP_5_dom"/>
</dbReference>
<dbReference type="STRING" id="630626.EBL_c28770"/>
<dbReference type="SUPFAM" id="SSF53850">
    <property type="entry name" value="Periplasmic binding protein-like II"/>
    <property type="match status" value="1"/>
</dbReference>
<dbReference type="eggNOG" id="COG4533">
    <property type="taxonomic scope" value="Bacteria"/>
</dbReference>
<dbReference type="RefSeq" id="WP_002444599.1">
    <property type="nucleotide sequence ID" value="NC_017910.1"/>
</dbReference>
<dbReference type="PANTHER" id="PTHR30290:SF19">
    <property type="entry name" value="ABC TRANSPORTER PERIPLASMIC BINDING PROTEIN"/>
    <property type="match status" value="1"/>
</dbReference>
<evidence type="ECO:0000313" key="3">
    <source>
        <dbReference type="EMBL" id="AFJ47947.1"/>
    </source>
</evidence>
<dbReference type="EMBL" id="CP001560">
    <property type="protein sequence ID" value="AFJ47947.1"/>
    <property type="molecule type" value="Genomic_DNA"/>
</dbReference>
<keyword evidence="4" id="KW-1185">Reference proteome</keyword>
<sequence>MRLLNRLNQFQRLWQPSRGEPQQVTIPELAGRCFCSERHIRTLLHQLAERGWLSWQAAPGRGRRGVLRFLTTPDAVRASMMESVLNKGQQQNALELAQLAPEQLRQALQPFLGGQWQNDIPTVRIPYYRPLEPLLPGFLPGRAEQHLSSQVFSGLTRFCQGSARPVGDLAHHWEITDDGRCYAFWLRPSLYWHQGEKVTAAHLVESLTQLCDDPQVGRLFASIAGLEAPAPGLVRIRLHRPDYWLPWRLACYYSQLHYPGEPHTGCGPFKIAQFSPELIRLALHERYHLTHPLIGAVEYWITPQLFDARLGTSCRHPVQIAIGEQAQLTSLRPIDNRLSLGFCYLAIKQQGRLSARQAKWLMHLIHQSGLLTTLPVEDGLIQPSRELLPGWPLPDSRHCEPTPLPATLTLLYHLPVELHAMASQLVSHLARYGCTLTLRFHDAKNWSGCPDMDTADILMGDRLIDEAAEYTLEQWLRSDVLWQAVFSPPRYRQLLHQLDEIQQQSSPAQRIAGLKALYETLMAESVLTPLFNYHYQIHAPPNVQGVHINARGWFDFTRLWLPPPV</sequence>
<dbReference type="Pfam" id="PF12793">
    <property type="entry name" value="SgrR_N"/>
    <property type="match status" value="1"/>
</dbReference>
<dbReference type="Gene3D" id="3.40.190.10">
    <property type="entry name" value="Periplasmic binding protein-like II"/>
    <property type="match status" value="1"/>
</dbReference>
<dbReference type="GO" id="GO:0015833">
    <property type="term" value="P:peptide transport"/>
    <property type="evidence" value="ECO:0007669"/>
    <property type="project" value="TreeGrafter"/>
</dbReference>
<accession>I2BBP3</accession>
<evidence type="ECO:0000313" key="4">
    <source>
        <dbReference type="Proteomes" id="UP000001955"/>
    </source>
</evidence>
<evidence type="ECO:0000259" key="1">
    <source>
        <dbReference type="Pfam" id="PF00496"/>
    </source>
</evidence>
<dbReference type="HOGENOM" id="CLU_017028_12_3_6"/>
<reference evidence="3 4" key="1">
    <citation type="journal article" date="2012" name="J. Bacteriol.">
        <title>Complete genome sequence of the B12-producing Shimwellia blattae strain DSM 4481, isolated from a cockroach.</title>
        <authorList>
            <person name="Brzuszkiewicz E."/>
            <person name="Waschkowitz T."/>
            <person name="Wiezer A."/>
            <person name="Daniel R."/>
        </authorList>
    </citation>
    <scope>NUCLEOTIDE SEQUENCE [LARGE SCALE GENOMIC DNA]</scope>
    <source>
        <strain evidence="4">ATCC 29907 / DSM 4481 / JCM 1650 / NBRC 105725 / CDC 9005-74</strain>
    </source>
</reference>
<gene>
    <name evidence="3" type="primary">ybaE</name>
    <name evidence="3" type="ordered locus">EBL_c28770</name>
</gene>
<dbReference type="PANTHER" id="PTHR30290">
    <property type="entry name" value="PERIPLASMIC BINDING COMPONENT OF ABC TRANSPORTER"/>
    <property type="match status" value="1"/>
</dbReference>
<dbReference type="OrthoDB" id="5894719at2"/>
<dbReference type="InterPro" id="IPR025370">
    <property type="entry name" value="SgrR_HTH_N"/>
</dbReference>
<dbReference type="Proteomes" id="UP000001955">
    <property type="component" value="Chromosome"/>
</dbReference>
<evidence type="ECO:0000259" key="2">
    <source>
        <dbReference type="Pfam" id="PF12793"/>
    </source>
</evidence>
<organism evidence="3 4">
    <name type="scientific">Shimwellia blattae (strain ATCC 29907 / DSM 4481 / JCM 1650 / NBRC 105725 / CDC 9005-74)</name>
    <name type="common">Escherichia blattae</name>
    <dbReference type="NCBI Taxonomy" id="630626"/>
    <lineage>
        <taxon>Bacteria</taxon>
        <taxon>Pseudomonadati</taxon>
        <taxon>Pseudomonadota</taxon>
        <taxon>Gammaproteobacteria</taxon>
        <taxon>Enterobacterales</taxon>
        <taxon>Enterobacteriaceae</taxon>
        <taxon>Shimwellia</taxon>
    </lineage>
</organism>
<dbReference type="KEGG" id="ebt:EBL_c28770"/>
<dbReference type="GO" id="GO:1904680">
    <property type="term" value="F:peptide transmembrane transporter activity"/>
    <property type="evidence" value="ECO:0007669"/>
    <property type="project" value="TreeGrafter"/>
</dbReference>
<accession>K6W5P9</accession>
<feature type="domain" description="Transcriptional regulator SgrR N-terminal HTH" evidence="2">
    <location>
        <begin position="7"/>
        <end position="119"/>
    </location>
</feature>
<dbReference type="PATRIC" id="fig|630626.3.peg.2793"/>
<dbReference type="InterPro" id="IPR039424">
    <property type="entry name" value="SBP_5"/>
</dbReference>
<proteinExistence type="predicted"/>
<dbReference type="Pfam" id="PF00496">
    <property type="entry name" value="SBP_bac_5"/>
    <property type="match status" value="1"/>
</dbReference>
<feature type="domain" description="Solute-binding protein family 5" evidence="1">
    <location>
        <begin position="165"/>
        <end position="303"/>
    </location>
</feature>